<organism evidence="2 3">
    <name type="scientific">Candidatus Nitrospira nitrificans</name>
    <dbReference type="NCBI Taxonomy" id="1742973"/>
    <lineage>
        <taxon>Bacteria</taxon>
        <taxon>Pseudomonadati</taxon>
        <taxon>Nitrospirota</taxon>
        <taxon>Nitrospiria</taxon>
        <taxon>Nitrospirales</taxon>
        <taxon>Nitrospiraceae</taxon>
        <taxon>Nitrospira</taxon>
    </lineage>
</organism>
<name>A0A0S4L3E7_9BACT</name>
<protein>
    <submittedName>
        <fullName evidence="2">Uncharacterized protein</fullName>
    </submittedName>
</protein>
<sequence>MKVRTTSRAARKTETRAILEMLRLVWSAVNAGFLIGFFRYRDDDEHSWIGERYRGSEG</sequence>
<accession>A0A0S4L3E7</accession>
<reference evidence="3" key="1">
    <citation type="submission" date="2015-10" db="EMBL/GenBank/DDBJ databases">
        <authorList>
            <person name="Luecker S."/>
            <person name="Luecker S."/>
        </authorList>
    </citation>
    <scope>NUCLEOTIDE SEQUENCE [LARGE SCALE GENOMIC DNA]</scope>
</reference>
<keyword evidence="1" id="KW-0812">Transmembrane</keyword>
<dbReference type="AlphaFoldDB" id="A0A0S4L3E7"/>
<proteinExistence type="predicted"/>
<dbReference type="Proteomes" id="UP000198736">
    <property type="component" value="Unassembled WGS sequence"/>
</dbReference>
<keyword evidence="1" id="KW-0472">Membrane</keyword>
<keyword evidence="3" id="KW-1185">Reference proteome</keyword>
<gene>
    <name evidence="2" type="ORF">COMA2_10002</name>
</gene>
<evidence type="ECO:0000313" key="3">
    <source>
        <dbReference type="Proteomes" id="UP000198736"/>
    </source>
</evidence>
<dbReference type="EMBL" id="CZPZ01000001">
    <property type="protein sequence ID" value="CUS31232.1"/>
    <property type="molecule type" value="Genomic_DNA"/>
</dbReference>
<feature type="transmembrane region" description="Helical" evidence="1">
    <location>
        <begin position="21"/>
        <end position="40"/>
    </location>
</feature>
<evidence type="ECO:0000313" key="2">
    <source>
        <dbReference type="EMBL" id="CUS31232.1"/>
    </source>
</evidence>
<keyword evidence="1" id="KW-1133">Transmembrane helix</keyword>
<evidence type="ECO:0000256" key="1">
    <source>
        <dbReference type="SAM" id="Phobius"/>
    </source>
</evidence>